<evidence type="ECO:0000259" key="19">
    <source>
        <dbReference type="PROSITE" id="PS51671"/>
    </source>
</evidence>
<dbReference type="InterPro" id="IPR001048">
    <property type="entry name" value="Asp/Glu/Uridylate_kinase"/>
</dbReference>
<dbReference type="InterPro" id="IPR018042">
    <property type="entry name" value="Aspartate_kinase_CS"/>
</dbReference>
<evidence type="ECO:0000256" key="9">
    <source>
        <dbReference type="ARBA" id="ARBA00022679"/>
    </source>
</evidence>
<evidence type="ECO:0000256" key="8">
    <source>
        <dbReference type="ARBA" id="ARBA00022605"/>
    </source>
</evidence>
<dbReference type="PIRSF" id="PIRSF000726">
    <property type="entry name" value="Asp_kin"/>
    <property type="match status" value="1"/>
</dbReference>
<keyword evidence="12 17" id="KW-0418">Kinase</keyword>
<evidence type="ECO:0000313" key="20">
    <source>
        <dbReference type="EMBL" id="MCF8588715.1"/>
    </source>
</evidence>
<reference evidence="20 21" key="1">
    <citation type="submission" date="2022-01" db="EMBL/GenBank/DDBJ databases">
        <authorList>
            <person name="Huang Y."/>
        </authorList>
    </citation>
    <scope>NUCLEOTIDE SEQUENCE [LARGE SCALE GENOMIC DNA]</scope>
    <source>
        <strain evidence="20 21">HY366</strain>
    </source>
</reference>
<feature type="domain" description="ACT" evidence="19">
    <location>
        <begin position="267"/>
        <end position="343"/>
    </location>
</feature>
<dbReference type="InterPro" id="IPR041740">
    <property type="entry name" value="AKii-LysC-BS"/>
</dbReference>
<keyword evidence="8 18" id="KW-0028">Amino-acid biosynthesis</keyword>
<keyword evidence="11" id="KW-0547">Nucleotide-binding</keyword>
<dbReference type="SUPFAM" id="SSF55021">
    <property type="entry name" value="ACT-like"/>
    <property type="match status" value="2"/>
</dbReference>
<evidence type="ECO:0000256" key="5">
    <source>
        <dbReference type="ARBA" id="ARBA00010122"/>
    </source>
</evidence>
<sequence length="421" mass="44487">MALVVQKYGGSSVADAERIRRVAERIVETKRAGNDVVVVASAMGDTTDELLDLAEQVNPDPPQREMDMLLTSGERISNALLAMAIESLGEDAQSFTGSQAGVITTSSHGKAKIIDVTPGRVRSALDDGKIVLVAGFQGVSQDTKDVTTLGRGGSDTTAVALAAALNADVCEIYTDVDGIYTSDPRIVSNARRLDNISFEEMLELAACGAKVLMLRCVEYARAYNVPVHVRSSYSTNPGTVVSGSMEDIPVEEAILTGVAHDRSEAQVTIVGIEDKPGFAAKVFRAVADAEINIDMVLQGVSRIDTGKTDITFTLPKELGELAVTELGKLRDELGFAEVVLDENIGKVSLVGAGMKSHPGVTATFCESLSDAGINIELISTSEIRISVLVGDEDLDRAVQVLHAAFDLGGEEEAVVYAGTGR</sequence>
<comment type="similarity">
    <text evidence="5 17">Belongs to the aspartokinase family.</text>
</comment>
<comment type="pathway">
    <text evidence="4 18">Amino-acid biosynthesis; L-threonine biosynthesis; L-threonine from L-aspartate: step 1/5.</text>
</comment>
<dbReference type="Proteomes" id="UP001200110">
    <property type="component" value="Unassembled WGS sequence"/>
</dbReference>
<dbReference type="InterPro" id="IPR002912">
    <property type="entry name" value="ACT_dom"/>
</dbReference>
<comment type="caution">
    <text evidence="20">The sequence shown here is derived from an EMBL/GenBank/DDBJ whole genome shotgun (WGS) entry which is preliminary data.</text>
</comment>
<keyword evidence="13" id="KW-0067">ATP-binding</keyword>
<proteinExistence type="inferred from homology"/>
<dbReference type="InterPro" id="IPR045865">
    <property type="entry name" value="ACT-like_dom_sf"/>
</dbReference>
<dbReference type="SUPFAM" id="SSF53633">
    <property type="entry name" value="Carbamate kinase-like"/>
    <property type="match status" value="1"/>
</dbReference>
<dbReference type="Pfam" id="PF22468">
    <property type="entry name" value="ACT_9"/>
    <property type="match status" value="2"/>
</dbReference>
<accession>A0ABS9IT78</accession>
<dbReference type="Gene3D" id="3.40.1160.10">
    <property type="entry name" value="Acetylglutamate kinase-like"/>
    <property type="match status" value="1"/>
</dbReference>
<evidence type="ECO:0000256" key="7">
    <source>
        <dbReference type="ARBA" id="ARBA00016273"/>
    </source>
</evidence>
<evidence type="ECO:0000256" key="14">
    <source>
        <dbReference type="ARBA" id="ARBA00022915"/>
    </source>
</evidence>
<comment type="catalytic activity">
    <reaction evidence="16 17">
        <text>L-aspartate + ATP = 4-phospho-L-aspartate + ADP</text>
        <dbReference type="Rhea" id="RHEA:23776"/>
        <dbReference type="ChEBI" id="CHEBI:29991"/>
        <dbReference type="ChEBI" id="CHEBI:30616"/>
        <dbReference type="ChEBI" id="CHEBI:57535"/>
        <dbReference type="ChEBI" id="CHEBI:456216"/>
        <dbReference type="EC" id="2.7.2.4"/>
    </reaction>
</comment>
<keyword evidence="14" id="KW-0220">Diaminopimelate biosynthesis</keyword>
<evidence type="ECO:0000256" key="1">
    <source>
        <dbReference type="ARBA" id="ARBA00002843"/>
    </source>
</evidence>
<dbReference type="Gene3D" id="3.30.70.260">
    <property type="match status" value="2"/>
</dbReference>
<dbReference type="InterPro" id="IPR001341">
    <property type="entry name" value="Asp_kinase"/>
</dbReference>
<evidence type="ECO:0000256" key="6">
    <source>
        <dbReference type="ARBA" id="ARBA00013059"/>
    </source>
</evidence>
<keyword evidence="9 17" id="KW-0808">Transferase</keyword>
<dbReference type="InterPro" id="IPR036393">
    <property type="entry name" value="AceGlu_kinase-like_sf"/>
</dbReference>
<dbReference type="CDD" id="cd04261">
    <property type="entry name" value="AAK_AKii-LysC-BS"/>
    <property type="match status" value="1"/>
</dbReference>
<name>A0ABS9IT78_9ACTN</name>
<evidence type="ECO:0000256" key="17">
    <source>
        <dbReference type="RuleBase" id="RU003448"/>
    </source>
</evidence>
<evidence type="ECO:0000256" key="11">
    <source>
        <dbReference type="ARBA" id="ARBA00022741"/>
    </source>
</evidence>
<keyword evidence="10" id="KW-0677">Repeat</keyword>
<gene>
    <name evidence="20" type="ORF">L5G33_09585</name>
</gene>
<dbReference type="InterPro" id="IPR054352">
    <property type="entry name" value="ACT_Aspartokinase"/>
</dbReference>
<dbReference type="GO" id="GO:0004072">
    <property type="term" value="F:aspartate kinase activity"/>
    <property type="evidence" value="ECO:0007669"/>
    <property type="project" value="UniProtKB-EC"/>
</dbReference>
<evidence type="ECO:0000256" key="18">
    <source>
        <dbReference type="RuleBase" id="RU004249"/>
    </source>
</evidence>
<dbReference type="NCBIfam" id="TIGR00656">
    <property type="entry name" value="asp_kin_monofn"/>
    <property type="match status" value="1"/>
</dbReference>
<comment type="pathway">
    <text evidence="2 18">Amino-acid biosynthesis; L-lysine biosynthesis via DAP pathway; (S)-tetrahydrodipicolinate from L-aspartate: step 1/4.</text>
</comment>
<dbReference type="PANTHER" id="PTHR21499">
    <property type="entry name" value="ASPARTATE KINASE"/>
    <property type="match status" value="1"/>
</dbReference>
<protein>
    <recommendedName>
        <fullName evidence="7 17">Aspartokinase</fullName>
        <ecNumber evidence="6 17">2.7.2.4</ecNumber>
    </recommendedName>
</protein>
<evidence type="ECO:0000256" key="10">
    <source>
        <dbReference type="ARBA" id="ARBA00022737"/>
    </source>
</evidence>
<dbReference type="NCBIfam" id="NF005155">
    <property type="entry name" value="PRK06635.1-4"/>
    <property type="match status" value="1"/>
</dbReference>
<dbReference type="EC" id="2.7.2.4" evidence="6 17"/>
<dbReference type="CDD" id="cd04913">
    <property type="entry name" value="ACT_AKii-LysC-BS-like_1"/>
    <property type="match status" value="1"/>
</dbReference>
<feature type="domain" description="ACT" evidence="19">
    <location>
        <begin position="349"/>
        <end position="421"/>
    </location>
</feature>
<evidence type="ECO:0000256" key="15">
    <source>
        <dbReference type="ARBA" id="ARBA00023154"/>
    </source>
</evidence>
<evidence type="ECO:0000256" key="16">
    <source>
        <dbReference type="ARBA" id="ARBA00047872"/>
    </source>
</evidence>
<comment type="function">
    <text evidence="1">Catalyzes the phosphorylation of the beta-carboxyl group of aspartic acid with ATP to yield 4-phospho-L-aspartate, which is involved in the branched biosynthetic pathway leading to the biosynthesis of amino acids lysine, threonine, isoleucine and methionine.</text>
</comment>
<evidence type="ECO:0000256" key="12">
    <source>
        <dbReference type="ARBA" id="ARBA00022777"/>
    </source>
</evidence>
<dbReference type="PROSITE" id="PS51671">
    <property type="entry name" value="ACT"/>
    <property type="match status" value="2"/>
</dbReference>
<evidence type="ECO:0000256" key="13">
    <source>
        <dbReference type="ARBA" id="ARBA00022840"/>
    </source>
</evidence>
<comment type="pathway">
    <text evidence="3 18">Amino-acid biosynthesis; L-methionine biosynthesis via de novo pathway; L-homoserine from L-aspartate: step 1/3.</text>
</comment>
<dbReference type="NCBIfam" id="TIGR00657">
    <property type="entry name" value="asp_kinases"/>
    <property type="match status" value="1"/>
</dbReference>
<dbReference type="PROSITE" id="PS00324">
    <property type="entry name" value="ASPARTOKINASE"/>
    <property type="match status" value="1"/>
</dbReference>
<dbReference type="InterPro" id="IPR005260">
    <property type="entry name" value="Asp_kin_monofn"/>
</dbReference>
<dbReference type="EMBL" id="JAKKOR010000007">
    <property type="protein sequence ID" value="MCF8588715.1"/>
    <property type="molecule type" value="Genomic_DNA"/>
</dbReference>
<evidence type="ECO:0000256" key="3">
    <source>
        <dbReference type="ARBA" id="ARBA00004986"/>
    </source>
</evidence>
<dbReference type="RefSeq" id="WP_236997949.1">
    <property type="nucleotide sequence ID" value="NZ_JAKKOR010000007.1"/>
</dbReference>
<organism evidence="20 21">
    <name type="scientific">Gordonia liuliyuniae</name>
    <dbReference type="NCBI Taxonomy" id="2911517"/>
    <lineage>
        <taxon>Bacteria</taxon>
        <taxon>Bacillati</taxon>
        <taxon>Actinomycetota</taxon>
        <taxon>Actinomycetes</taxon>
        <taxon>Mycobacteriales</taxon>
        <taxon>Gordoniaceae</taxon>
        <taxon>Gordonia</taxon>
    </lineage>
</organism>
<dbReference type="PANTHER" id="PTHR21499:SF3">
    <property type="entry name" value="ASPARTOKINASE"/>
    <property type="match status" value="1"/>
</dbReference>
<dbReference type="Pfam" id="PF00696">
    <property type="entry name" value="AA_kinase"/>
    <property type="match status" value="1"/>
</dbReference>
<dbReference type="NCBIfam" id="NF005154">
    <property type="entry name" value="PRK06635.1-2"/>
    <property type="match status" value="1"/>
</dbReference>
<evidence type="ECO:0000256" key="2">
    <source>
        <dbReference type="ARBA" id="ARBA00004766"/>
    </source>
</evidence>
<keyword evidence="21" id="KW-1185">Reference proteome</keyword>
<dbReference type="CDD" id="cd04923">
    <property type="entry name" value="ACT_AK-LysC-DapG-like_2"/>
    <property type="match status" value="1"/>
</dbReference>
<keyword evidence="15" id="KW-0457">Lysine biosynthesis</keyword>
<dbReference type="NCBIfam" id="NF005153">
    <property type="entry name" value="PRK06635.1-1"/>
    <property type="match status" value="1"/>
</dbReference>
<evidence type="ECO:0000313" key="21">
    <source>
        <dbReference type="Proteomes" id="UP001200110"/>
    </source>
</evidence>
<evidence type="ECO:0000256" key="4">
    <source>
        <dbReference type="ARBA" id="ARBA00005139"/>
    </source>
</evidence>